<feature type="compositionally biased region" description="Basic and acidic residues" evidence="3">
    <location>
        <begin position="853"/>
        <end position="875"/>
    </location>
</feature>
<keyword evidence="1 2" id="KW-0245">EGF-like domain</keyword>
<dbReference type="InterPro" id="IPR006212">
    <property type="entry name" value="Furin_repeat"/>
</dbReference>
<evidence type="ECO:0000256" key="1">
    <source>
        <dbReference type="ARBA" id="ARBA00022536"/>
    </source>
</evidence>
<name>A0A1E3HNC0_9TREE</name>
<feature type="chain" id="PRO_5009129247" description="EGF-like domain-containing protein" evidence="5">
    <location>
        <begin position="22"/>
        <end position="917"/>
    </location>
</feature>
<evidence type="ECO:0000256" key="2">
    <source>
        <dbReference type="PROSITE-ProRule" id="PRU00076"/>
    </source>
</evidence>
<dbReference type="STRING" id="1295533.A0A1E3HNC0"/>
<keyword evidence="8" id="KW-1185">Reference proteome</keyword>
<evidence type="ECO:0000313" key="8">
    <source>
        <dbReference type="Proteomes" id="UP000094065"/>
    </source>
</evidence>
<feature type="compositionally biased region" description="Basic and acidic residues" evidence="3">
    <location>
        <begin position="772"/>
        <end position="787"/>
    </location>
</feature>
<dbReference type="SMART" id="SM00261">
    <property type="entry name" value="FU"/>
    <property type="match status" value="7"/>
</dbReference>
<dbReference type="Proteomes" id="UP000094065">
    <property type="component" value="Unassembled WGS sequence"/>
</dbReference>
<keyword evidence="4" id="KW-0472">Membrane</keyword>
<dbReference type="PROSITE" id="PS50026">
    <property type="entry name" value="EGF_3"/>
    <property type="match status" value="1"/>
</dbReference>
<feature type="transmembrane region" description="Helical" evidence="4">
    <location>
        <begin position="617"/>
        <end position="638"/>
    </location>
</feature>
<proteinExistence type="predicted"/>
<dbReference type="CDD" id="cd00064">
    <property type="entry name" value="FU"/>
    <property type="match status" value="3"/>
</dbReference>
<dbReference type="SMART" id="SM00181">
    <property type="entry name" value="EGF"/>
    <property type="match status" value="6"/>
</dbReference>
<gene>
    <name evidence="7" type="ORF">L202_05517</name>
</gene>
<comment type="caution">
    <text evidence="2">Lacks conserved residue(s) required for the propagation of feature annotation.</text>
</comment>
<dbReference type="SUPFAM" id="SSF57184">
    <property type="entry name" value="Growth factor receptor domain"/>
    <property type="match status" value="3"/>
</dbReference>
<dbReference type="PANTHER" id="PTHR45756:SF1">
    <property type="entry name" value="PROTEIN KINASE DOMAIN CONTAINING PROTEIN"/>
    <property type="match status" value="1"/>
</dbReference>
<sequence>MQPLTYATTAAFALSATSVWAKTQLCSSDACLTGVATSPLLAYDESSSTYLLPGEDYPASSYSPSTPLNSTISTESSSISISTPSAPVGFTSSSYSSSGDVWSDNDWALKDWKSVYLPDGWYAGLGNGQVLWGAIPDRSLLPSSARGLGISGAGNSQCDPGCSSHGTCTLTNTTASCSCDEGWTGSTCNECSSGYYGTLCQACPSNCTVCDDGYTGTGQCIGTASSSMESESCDCVHGTCTSDQECICSAGWVTNSTVSASNCNTCAEGFFQDAFGDCLACPLGCTSCTLQSNTNSTASCTSCSSTLSLSTAVPATCTASTGSCSDGTYYDSSTSSCESCSPACSTCTGPSTSDCLACASPRVHLQGSCVGYDASTGVCDSALTQLDGMFVVNNAKSECDSCPVGCASCKIPSFSSAASYDTLTCQSCNEGYLLEDGKCVKTCTEGYYLPEGSATTNGTCQQCDSSCTSCVGTSTTCTSCPTSLAAQAGSCISSSSCPSDTIYQNGTCTPCPLDCATCSSTSTCASCPSDRPVLKDGRCLPCCAKDTYWDSALGSCQACDWTCASCVGSGIGMCSTCPDGSMLKSGECVSVTCNSGGFASGFGICLSDFLSTNTEKYLFLIFLVIPVVAIALAGWWYVRRERRKTREATKEFGDKLDESQVNRRLAALRLEKVFGFDRVSVGRGGDRSSIRQVPDTKQKSRIRELLLPSKKRQSDVEMASMNRKSGNFAPDRDRRYDSWGVPILHTPKERDSWSWAAPPPYAPSAGMPSPADAKEQPKKVKDKRDSLDSIPTPTLQRFPSAPRTPVRKSSGLGSTVIHYMSSPSPEIQRERGLLPPPRPGMSRRGTENSLSSDEEKGEAARFGQERQREGKEKGLLRWSMAYKGQDNKGTSEVNVDDRLRDLWPALGGKPREREGYI</sequence>
<organism evidence="7 8">
    <name type="scientific">Cryptococcus amylolentus CBS 6039</name>
    <dbReference type="NCBI Taxonomy" id="1295533"/>
    <lineage>
        <taxon>Eukaryota</taxon>
        <taxon>Fungi</taxon>
        <taxon>Dikarya</taxon>
        <taxon>Basidiomycota</taxon>
        <taxon>Agaricomycotina</taxon>
        <taxon>Tremellomycetes</taxon>
        <taxon>Tremellales</taxon>
        <taxon>Cryptococcaceae</taxon>
        <taxon>Cryptococcus</taxon>
    </lineage>
</organism>
<dbReference type="EMBL" id="AWGJ01000008">
    <property type="protein sequence ID" value="ODN76951.1"/>
    <property type="molecule type" value="Genomic_DNA"/>
</dbReference>
<dbReference type="RefSeq" id="XP_018992325.1">
    <property type="nucleotide sequence ID" value="XM_019139834.1"/>
</dbReference>
<keyword evidence="4" id="KW-1133">Transmembrane helix</keyword>
<dbReference type="PANTHER" id="PTHR45756">
    <property type="entry name" value="PALMITOYLTRANSFERASE"/>
    <property type="match status" value="1"/>
</dbReference>
<keyword evidence="4" id="KW-0812">Transmembrane</keyword>
<dbReference type="PROSITE" id="PS01248">
    <property type="entry name" value="EGF_LAM_1"/>
    <property type="match status" value="1"/>
</dbReference>
<feature type="disulfide bond" evidence="2">
    <location>
        <begin position="158"/>
        <end position="168"/>
    </location>
</feature>
<evidence type="ECO:0000256" key="5">
    <source>
        <dbReference type="SAM" id="SignalP"/>
    </source>
</evidence>
<dbReference type="Pfam" id="PF23106">
    <property type="entry name" value="EGF_Teneurin"/>
    <property type="match status" value="1"/>
</dbReference>
<feature type="region of interest" description="Disordered" evidence="3">
    <location>
        <begin position="683"/>
        <end position="737"/>
    </location>
</feature>
<evidence type="ECO:0000313" key="7">
    <source>
        <dbReference type="EMBL" id="ODN76951.1"/>
    </source>
</evidence>
<dbReference type="OrthoDB" id="2563779at2759"/>
<reference evidence="7 8" key="1">
    <citation type="submission" date="2016-06" db="EMBL/GenBank/DDBJ databases">
        <title>Evolution of pathogenesis and genome organization in the Tremellales.</title>
        <authorList>
            <person name="Cuomo C."/>
            <person name="Litvintseva A."/>
            <person name="Heitman J."/>
            <person name="Chen Y."/>
            <person name="Sun S."/>
            <person name="Springer D."/>
            <person name="Dromer F."/>
            <person name="Young S."/>
            <person name="Zeng Q."/>
            <person name="Chapman S."/>
            <person name="Gujja S."/>
            <person name="Saif S."/>
            <person name="Birren B."/>
        </authorList>
    </citation>
    <scope>NUCLEOTIDE SEQUENCE [LARGE SCALE GENOMIC DNA]</scope>
    <source>
        <strain evidence="7 8">CBS 6039</strain>
    </source>
</reference>
<accession>A0A1E3HNC0</accession>
<feature type="region of interest" description="Disordered" evidence="3">
    <location>
        <begin position="750"/>
        <end position="877"/>
    </location>
</feature>
<protein>
    <recommendedName>
        <fullName evidence="6">EGF-like domain-containing protein</fullName>
    </recommendedName>
</protein>
<evidence type="ECO:0000259" key="6">
    <source>
        <dbReference type="PROSITE" id="PS50026"/>
    </source>
</evidence>
<comment type="caution">
    <text evidence="7">The sequence shown here is derived from an EMBL/GenBank/DDBJ whole genome shotgun (WGS) entry which is preliminary data.</text>
</comment>
<keyword evidence="5" id="KW-0732">Signal</keyword>
<feature type="domain" description="EGF-like" evidence="6">
    <location>
        <begin position="154"/>
        <end position="189"/>
    </location>
</feature>
<dbReference type="Gene3D" id="2.10.220.10">
    <property type="entry name" value="Hormone Receptor, Insulin-like Growth Factor Receptor 1, Chain A, domain 2"/>
    <property type="match status" value="3"/>
</dbReference>
<feature type="disulfide bond" evidence="2">
    <location>
        <begin position="179"/>
        <end position="188"/>
    </location>
</feature>
<dbReference type="InterPro" id="IPR000742">
    <property type="entry name" value="EGF"/>
</dbReference>
<evidence type="ECO:0000256" key="4">
    <source>
        <dbReference type="SAM" id="Phobius"/>
    </source>
</evidence>
<dbReference type="InterPro" id="IPR002049">
    <property type="entry name" value="LE_dom"/>
</dbReference>
<feature type="signal peptide" evidence="5">
    <location>
        <begin position="1"/>
        <end position="21"/>
    </location>
</feature>
<feature type="compositionally biased region" description="Basic and acidic residues" evidence="3">
    <location>
        <begin position="684"/>
        <end position="704"/>
    </location>
</feature>
<keyword evidence="2" id="KW-1015">Disulfide bond</keyword>
<evidence type="ECO:0000256" key="3">
    <source>
        <dbReference type="SAM" id="MobiDB-lite"/>
    </source>
</evidence>
<dbReference type="GeneID" id="30156826"/>
<dbReference type="PROSITE" id="PS00022">
    <property type="entry name" value="EGF_1"/>
    <property type="match status" value="1"/>
</dbReference>
<dbReference type="InterPro" id="IPR053215">
    <property type="entry name" value="TKL_Ser/Thr_kinase"/>
</dbReference>
<dbReference type="InterPro" id="IPR009030">
    <property type="entry name" value="Growth_fac_rcpt_cys_sf"/>
</dbReference>
<dbReference type="AlphaFoldDB" id="A0A1E3HNC0"/>